<dbReference type="InterPro" id="IPR005182">
    <property type="entry name" value="YdbS-like_PH"/>
</dbReference>
<feature type="transmembrane region" description="Helical" evidence="1">
    <location>
        <begin position="12"/>
        <end position="31"/>
    </location>
</feature>
<proteinExistence type="predicted"/>
<dbReference type="PANTHER" id="PTHR34473:SF2">
    <property type="entry name" value="UPF0699 TRANSMEMBRANE PROTEIN YDBT"/>
    <property type="match status" value="1"/>
</dbReference>
<feature type="transmembrane region" description="Helical" evidence="1">
    <location>
        <begin position="218"/>
        <end position="245"/>
    </location>
</feature>
<sequence>MNFYKKNHWCKIFITFFKLMKNTWPVIIFLALKFNDYIVEITSISIVLILIFSVVKWFNTSILIEENFLIYREGALLKEEMVIPLRSISLIELERNIIYRIFKLRKIKIDSVYPSSKKNAEIIMVLKKKDLESLYGNLSYRMRNLIHDEREINQTLVYNISAVHLILLSMLRNNILLGIGVLYSSIHFMSKIYKGLNQELISFFKNVIEENVISRDTILAIFLSALFLFSILLLIVLIFSVLAILSKYYKFTIYRNNNYLKVEYGLITRRSYSIPMESIHAVKIEQNIINQIFKFYTIKCCVVGYGNSIKEDELIFPLCNEKGYRDILKNLIPEFIFEGKVYRPEKKDLRRFFTIPIQVALYSSIGFFLLTNEIWPLLISVPVVIIERTLLYKNTKIGFGKDLYYVSYKSLNRRQIFIKRSSMEEIRVTSNPLQIRKKLGNFKLRFYSQKKLDWIKLKNLKLEIYDELKKWA</sequence>
<dbReference type="Proteomes" id="UP000001823">
    <property type="component" value="Chromosome"/>
</dbReference>
<accession>A0A0H2YP77</accession>
<keyword evidence="1" id="KW-1133">Transmembrane helix</keyword>
<dbReference type="PaxDb" id="195103-CPF_1761"/>
<dbReference type="RefSeq" id="WP_011590865.1">
    <property type="nucleotide sequence ID" value="NC_008261.1"/>
</dbReference>
<feature type="transmembrane region" description="Helical" evidence="1">
    <location>
        <begin position="37"/>
        <end position="58"/>
    </location>
</feature>
<keyword evidence="1" id="KW-0472">Membrane</keyword>
<dbReference type="PANTHER" id="PTHR34473">
    <property type="entry name" value="UPF0699 TRANSMEMBRANE PROTEIN YDBS"/>
    <property type="match status" value="1"/>
</dbReference>
<protein>
    <submittedName>
        <fullName evidence="3">Membrane protein</fullName>
    </submittedName>
</protein>
<feature type="domain" description="YdbS-like PH" evidence="2">
    <location>
        <begin position="57"/>
        <end position="136"/>
    </location>
</feature>
<organism evidence="3 4">
    <name type="scientific">Clostridium perfringens (strain ATCC 13124 / DSM 756 / JCM 1290 / NCIMB 6125 / NCTC 8237 / Type A)</name>
    <dbReference type="NCBI Taxonomy" id="195103"/>
    <lineage>
        <taxon>Bacteria</taxon>
        <taxon>Bacillati</taxon>
        <taxon>Bacillota</taxon>
        <taxon>Clostridia</taxon>
        <taxon>Eubacteriales</taxon>
        <taxon>Clostridiaceae</taxon>
        <taxon>Clostridium</taxon>
    </lineage>
</organism>
<name>A0A0H2YP77_CLOP1</name>
<keyword evidence="1" id="KW-0812">Transmembrane</keyword>
<dbReference type="STRING" id="195103.CPF_1761"/>
<dbReference type="Pfam" id="PF03703">
    <property type="entry name" value="bPH_2"/>
    <property type="match status" value="2"/>
</dbReference>
<feature type="transmembrane region" description="Helical" evidence="1">
    <location>
        <begin position="349"/>
        <end position="368"/>
    </location>
</feature>
<gene>
    <name evidence="3" type="ordered locus">CPF_1761</name>
</gene>
<reference evidence="3 4" key="1">
    <citation type="journal article" date="2006" name="Genome Res.">
        <title>Skewed genomic variability in strains of the toxigenic bacterial pathogen, Clostridium perfringens.</title>
        <authorList>
            <person name="Myers G.S."/>
            <person name="Rasko D.A."/>
            <person name="Cheung J.K."/>
            <person name="Ravel J."/>
            <person name="Seshadri R."/>
            <person name="Deboy R.T."/>
            <person name="Ren Q."/>
            <person name="Varga J."/>
            <person name="Awad M.M."/>
            <person name="Brinkac L.M."/>
            <person name="Daugherty S.C."/>
            <person name="Haft D.H."/>
            <person name="Dodson R.J."/>
            <person name="Madupu R."/>
            <person name="Nelson W.C."/>
            <person name="Rosovitz M.J."/>
            <person name="Sullivan S.A."/>
            <person name="Khouri H."/>
            <person name="Dimitrov G.I."/>
            <person name="Watkins K.L."/>
            <person name="Mulligan S."/>
            <person name="Benton J."/>
            <person name="Radune D."/>
            <person name="Fisher D.J."/>
            <person name="Atkins H.S."/>
            <person name="Hiscox T."/>
            <person name="Jost B.H."/>
            <person name="Billington S.J."/>
            <person name="Songer J.G."/>
            <person name="McClane B.A."/>
            <person name="Titball R.W."/>
            <person name="Rood J.I."/>
            <person name="Melville S.B."/>
            <person name="Paulsen I.T."/>
        </authorList>
    </citation>
    <scope>NUCLEOTIDE SEQUENCE [LARGE SCALE GENOMIC DNA]</scope>
    <source>
        <strain evidence="4">ATCC 13124 / DSM 756 / JCM 1290 / NCIMB 6125 / NCTC 8237 / S 107 / Type A</strain>
    </source>
</reference>
<evidence type="ECO:0000259" key="2">
    <source>
        <dbReference type="Pfam" id="PF03703"/>
    </source>
</evidence>
<evidence type="ECO:0000313" key="3">
    <source>
        <dbReference type="EMBL" id="ABG82629.1"/>
    </source>
</evidence>
<dbReference type="InterPro" id="IPR014529">
    <property type="entry name" value="UCP026631"/>
</dbReference>
<feature type="domain" description="YdbS-like PH" evidence="2">
    <location>
        <begin position="248"/>
        <end position="320"/>
    </location>
</feature>
<dbReference type="HOGENOM" id="CLU_024617_6_3_9"/>
<evidence type="ECO:0000313" key="4">
    <source>
        <dbReference type="Proteomes" id="UP000001823"/>
    </source>
</evidence>
<dbReference type="AlphaFoldDB" id="A0A0H2YP77"/>
<dbReference type="PIRSF" id="PIRSF026631">
    <property type="entry name" value="UCP026631"/>
    <property type="match status" value="1"/>
</dbReference>
<dbReference type="eggNOG" id="COG3428">
    <property type="taxonomic scope" value="Bacteria"/>
</dbReference>
<evidence type="ECO:0000256" key="1">
    <source>
        <dbReference type="SAM" id="Phobius"/>
    </source>
</evidence>
<keyword evidence="4" id="KW-1185">Reference proteome</keyword>
<dbReference type="KEGG" id="cpf:CPF_1761"/>
<dbReference type="EMBL" id="CP000246">
    <property type="protein sequence ID" value="ABG82629.1"/>
    <property type="molecule type" value="Genomic_DNA"/>
</dbReference>